<feature type="compositionally biased region" description="Basic residues" evidence="1">
    <location>
        <begin position="880"/>
        <end position="889"/>
    </location>
</feature>
<protein>
    <submittedName>
        <fullName evidence="4">Trypsin</fullName>
    </submittedName>
</protein>
<dbReference type="Gene3D" id="3.40.50.410">
    <property type="entry name" value="von Willebrand factor, type A domain"/>
    <property type="match status" value="1"/>
</dbReference>
<dbReference type="AlphaFoldDB" id="A0A1V2I208"/>
<dbReference type="PANTHER" id="PTHR45737">
    <property type="entry name" value="VON WILLEBRAND FACTOR A DOMAIN-CONTAINING PROTEIN 5A"/>
    <property type="match status" value="1"/>
</dbReference>
<dbReference type="OrthoDB" id="186919at2"/>
<dbReference type="InterPro" id="IPR002035">
    <property type="entry name" value="VWF_A"/>
</dbReference>
<dbReference type="InterPro" id="IPR036465">
    <property type="entry name" value="vWFA_dom_sf"/>
</dbReference>
<dbReference type="STRING" id="1834516.BL253_31130"/>
<feature type="region of interest" description="Disordered" evidence="1">
    <location>
        <begin position="655"/>
        <end position="678"/>
    </location>
</feature>
<comment type="caution">
    <text evidence="4">The sequence shown here is derived from an EMBL/GenBank/DDBJ whole genome shotgun (WGS) entry which is preliminary data.</text>
</comment>
<feature type="domain" description="VIT" evidence="3">
    <location>
        <begin position="33"/>
        <end position="161"/>
    </location>
</feature>
<dbReference type="SMART" id="SM00327">
    <property type="entry name" value="VWA"/>
    <property type="match status" value="1"/>
</dbReference>
<dbReference type="Proteomes" id="UP000188929">
    <property type="component" value="Unassembled WGS sequence"/>
</dbReference>
<evidence type="ECO:0000313" key="4">
    <source>
        <dbReference type="EMBL" id="ONH24067.1"/>
    </source>
</evidence>
<name>A0A1V2I208_9ACTN</name>
<dbReference type="InterPro" id="IPR013694">
    <property type="entry name" value="VIT"/>
</dbReference>
<dbReference type="SUPFAM" id="SSF53300">
    <property type="entry name" value="vWA-like"/>
    <property type="match status" value="1"/>
</dbReference>
<organism evidence="4 5">
    <name type="scientific">Pseudofrankia asymbiotica</name>
    <dbReference type="NCBI Taxonomy" id="1834516"/>
    <lineage>
        <taxon>Bacteria</taxon>
        <taxon>Bacillati</taxon>
        <taxon>Actinomycetota</taxon>
        <taxon>Actinomycetes</taxon>
        <taxon>Frankiales</taxon>
        <taxon>Frankiaceae</taxon>
        <taxon>Pseudofrankia</taxon>
    </lineage>
</organism>
<feature type="domain" description="VWFA" evidence="2">
    <location>
        <begin position="334"/>
        <end position="510"/>
    </location>
</feature>
<evidence type="ECO:0000259" key="3">
    <source>
        <dbReference type="PROSITE" id="PS51468"/>
    </source>
</evidence>
<evidence type="ECO:0000259" key="2">
    <source>
        <dbReference type="PROSITE" id="PS50234"/>
    </source>
</evidence>
<gene>
    <name evidence="4" type="ORF">BL253_31130</name>
</gene>
<sequence length="889" mass="93721">MSTDLERISTVGMVDLVEPEPPAQADAPRRDNEEDGLGCLRTGRGNLPLDAVDVQAAVTGLASSITLSQGFHNPYDEPLEATYIFPLPPRAAVTALRMEADGRVVEAELKERGEARADYDTAISQGKRASIAEEERPGVFTMRVGNILPGERVTVRLTLAGELPYEDGAATFRFPLVVAPRYIPGAPLTGGQVGDGVAADTDAVPDASRISPPVLLPGFPNPVRLSVAVDVDPAGLRLAAVDASLHSVITERRTDGLRVRLEPGDRADRDFLLRLTFDADEAVSTALSVRPDEPTADGVAADGGETAAAGQTAGGTFALTILPPAGTTRARDRDVVVVLDRSGSMGGWKMIAARRAAGRIVDTLRGGDRFAVLAFDHQVETPPALPRGLAPASDRARFRAVEFLATLEARGGTDMLEPLRQAADLLGPRAETPERDRVIVLVTDGQVGNEDQLLRELATGLAGARVHTVGIDRAVNESFLRRLSGPAGRCELVESEDRLDDAMRNIHHRIDAPVVTGLRLLPAGPADLAVDADSLTPTPLPDLFAGAPVVITGRFTGPPAGTVTVVGQTSGDAGSPWRTAVGATASGNPALPALWARARIRDLEDQYVVGRGGRRGNEELERRVVETSLRFGVLSRFTAFVAVDHRVVNEGGAPRRVTQPVDLPSGWDHEEERARGGPALPLAGGARLASFAAPASPPVTMPPPMAPPPVAPAPYQPAPVWAGPGGSRGWDDLDVPDFLKTGPWAGPAPAQQPAAPPAPGRTRGRAKAKGPRVATLAELAATELAALRAGSGHSTETRAAALAALAGRIRAALPAWRRDGEPEAACVALEKLRDQLATAPSGEAEVTRLWERALAVLEAIRDGRAERLPEAGPEADAPARRSRQPFWKR</sequence>
<dbReference type="PROSITE" id="PS50234">
    <property type="entry name" value="VWFA"/>
    <property type="match status" value="1"/>
</dbReference>
<feature type="region of interest" description="Disordered" evidence="1">
    <location>
        <begin position="742"/>
        <end position="767"/>
    </location>
</feature>
<reference evidence="5" key="1">
    <citation type="submission" date="2016-10" db="EMBL/GenBank/DDBJ databases">
        <title>Frankia sp. NRRL B-16386 Genome sequencing.</title>
        <authorList>
            <person name="Ghodhbane-Gtari F."/>
            <person name="Swanson E."/>
            <person name="Gueddou A."/>
            <person name="Hezbri K."/>
            <person name="Ktari K."/>
            <person name="Nouioui I."/>
            <person name="Morris K."/>
            <person name="Simpson S."/>
            <person name="Abebe-Akele F."/>
            <person name="Thomas K."/>
            <person name="Gtari M."/>
            <person name="Tisa L.S."/>
        </authorList>
    </citation>
    <scope>NUCLEOTIDE SEQUENCE [LARGE SCALE GENOMIC DNA]</scope>
    <source>
        <strain evidence="5">NRRL B-16386</strain>
    </source>
</reference>
<evidence type="ECO:0000256" key="1">
    <source>
        <dbReference type="SAM" id="MobiDB-lite"/>
    </source>
</evidence>
<dbReference type="Pfam" id="PF13768">
    <property type="entry name" value="VWA_3"/>
    <property type="match status" value="1"/>
</dbReference>
<proteinExistence type="predicted"/>
<dbReference type="EMBL" id="MOMC01000075">
    <property type="protein sequence ID" value="ONH24067.1"/>
    <property type="molecule type" value="Genomic_DNA"/>
</dbReference>
<dbReference type="PROSITE" id="PS51468">
    <property type="entry name" value="VIT"/>
    <property type="match status" value="1"/>
</dbReference>
<feature type="region of interest" description="Disordered" evidence="1">
    <location>
        <begin position="865"/>
        <end position="889"/>
    </location>
</feature>
<dbReference type="PANTHER" id="PTHR45737:SF6">
    <property type="entry name" value="VON WILLEBRAND FACTOR A DOMAIN-CONTAINING PROTEIN 5A"/>
    <property type="match status" value="1"/>
</dbReference>
<dbReference type="Pfam" id="PF08487">
    <property type="entry name" value="VIT"/>
    <property type="match status" value="1"/>
</dbReference>
<dbReference type="SMART" id="SM00609">
    <property type="entry name" value="VIT"/>
    <property type="match status" value="1"/>
</dbReference>
<keyword evidence="5" id="KW-1185">Reference proteome</keyword>
<feature type="compositionally biased region" description="Low complexity" evidence="1">
    <location>
        <begin position="742"/>
        <end position="753"/>
    </location>
</feature>
<accession>A0A1V2I208</accession>
<evidence type="ECO:0000313" key="5">
    <source>
        <dbReference type="Proteomes" id="UP000188929"/>
    </source>
</evidence>